<evidence type="ECO:0000313" key="1">
    <source>
        <dbReference type="EMBL" id="MCI63460.1"/>
    </source>
</evidence>
<sequence>MNLCDAQMAENSWCSILADWRDAPSSPARRAIDRASSNQSLA</sequence>
<organism evidence="1 2">
    <name type="scientific">Trifolium medium</name>
    <dbReference type="NCBI Taxonomy" id="97028"/>
    <lineage>
        <taxon>Eukaryota</taxon>
        <taxon>Viridiplantae</taxon>
        <taxon>Streptophyta</taxon>
        <taxon>Embryophyta</taxon>
        <taxon>Tracheophyta</taxon>
        <taxon>Spermatophyta</taxon>
        <taxon>Magnoliopsida</taxon>
        <taxon>eudicotyledons</taxon>
        <taxon>Gunneridae</taxon>
        <taxon>Pentapetalae</taxon>
        <taxon>rosids</taxon>
        <taxon>fabids</taxon>
        <taxon>Fabales</taxon>
        <taxon>Fabaceae</taxon>
        <taxon>Papilionoideae</taxon>
        <taxon>50 kb inversion clade</taxon>
        <taxon>NPAAA clade</taxon>
        <taxon>Hologalegina</taxon>
        <taxon>IRL clade</taxon>
        <taxon>Trifolieae</taxon>
        <taxon>Trifolium</taxon>
    </lineage>
</organism>
<comment type="caution">
    <text evidence="1">The sequence shown here is derived from an EMBL/GenBank/DDBJ whole genome shotgun (WGS) entry which is preliminary data.</text>
</comment>
<dbReference type="EMBL" id="LXQA010637546">
    <property type="protein sequence ID" value="MCI63460.1"/>
    <property type="molecule type" value="Genomic_DNA"/>
</dbReference>
<reference evidence="1 2" key="1">
    <citation type="journal article" date="2018" name="Front. Plant Sci.">
        <title>Red Clover (Trifolium pratense) and Zigzag Clover (T. medium) - A Picture of Genomic Similarities and Differences.</title>
        <authorList>
            <person name="Dluhosova J."/>
            <person name="Istvanek J."/>
            <person name="Nedelnik J."/>
            <person name="Repkova J."/>
        </authorList>
    </citation>
    <scope>NUCLEOTIDE SEQUENCE [LARGE SCALE GENOMIC DNA]</scope>
    <source>
        <strain evidence="2">cv. 10/8</strain>
        <tissue evidence="1">Leaf</tissue>
    </source>
</reference>
<keyword evidence="2" id="KW-1185">Reference proteome</keyword>
<protein>
    <submittedName>
        <fullName evidence="1">Uncharacterized protein</fullName>
    </submittedName>
</protein>
<evidence type="ECO:0000313" key="2">
    <source>
        <dbReference type="Proteomes" id="UP000265520"/>
    </source>
</evidence>
<accession>A0A392TT88</accession>
<dbReference type="AlphaFoldDB" id="A0A392TT88"/>
<dbReference type="Proteomes" id="UP000265520">
    <property type="component" value="Unassembled WGS sequence"/>
</dbReference>
<proteinExistence type="predicted"/>
<name>A0A392TT88_9FABA</name>